<evidence type="ECO:0000313" key="1">
    <source>
        <dbReference type="EMBL" id="CEM28707.1"/>
    </source>
</evidence>
<organism evidence="1 2">
    <name type="scientific">Vitrella brassicaformis (strain CCMP3155)</name>
    <dbReference type="NCBI Taxonomy" id="1169540"/>
    <lineage>
        <taxon>Eukaryota</taxon>
        <taxon>Sar</taxon>
        <taxon>Alveolata</taxon>
        <taxon>Colpodellida</taxon>
        <taxon>Vitrellaceae</taxon>
        <taxon>Vitrella</taxon>
    </lineage>
</organism>
<dbReference type="Proteomes" id="UP000041254">
    <property type="component" value="Unassembled WGS sequence"/>
</dbReference>
<gene>
    <name evidence="1" type="ORF">Vbra_17791</name>
</gene>
<reference evidence="1 2" key="1">
    <citation type="submission" date="2014-11" db="EMBL/GenBank/DDBJ databases">
        <authorList>
            <person name="Zhu J."/>
            <person name="Qi W."/>
            <person name="Song R."/>
        </authorList>
    </citation>
    <scope>NUCLEOTIDE SEQUENCE [LARGE SCALE GENOMIC DNA]</scope>
</reference>
<dbReference type="InParanoid" id="A0A0G4GGF7"/>
<dbReference type="VEuPathDB" id="CryptoDB:Vbra_17791"/>
<protein>
    <submittedName>
        <fullName evidence="1">Uncharacterized protein</fullName>
    </submittedName>
</protein>
<proteinExistence type="predicted"/>
<dbReference type="EMBL" id="CDMY01000656">
    <property type="protein sequence ID" value="CEM28707.1"/>
    <property type="molecule type" value="Genomic_DNA"/>
</dbReference>
<keyword evidence="2" id="KW-1185">Reference proteome</keyword>
<sequence>MSIVRRWFAVRYHEKWCFRDAKRDRTLLYGLVKAEGSEGGGLFIKATLYESDINETKGARAGSDVTLGVKSMEKMSCRQLRKALSEGGIKVDKFDEDAELKEEPESTDDESDY</sequence>
<dbReference type="PhylomeDB" id="A0A0G4GGF7"/>
<accession>A0A0G4GGF7</accession>
<dbReference type="AlphaFoldDB" id="A0A0G4GGF7"/>
<evidence type="ECO:0000313" key="2">
    <source>
        <dbReference type="Proteomes" id="UP000041254"/>
    </source>
</evidence>
<name>A0A0G4GGF7_VITBC</name>